<sequence length="370" mass="41215">MRERKGWIDYARVCAVFCVVLCHATESFYGAVVRGEARIDTGLWMLENTLFTVGRLGVPLFLAITGALLLGRELEPGKFYRKSLFPLVGTTEIWIVLNYVFVCVFQDVEFSLADLVCEMLFLRTLELSHMWYMPMIIGLYLALPFLSMAVRGAKGPGAFRLPYLAGVAAFLVIPTVNVFLAEAVPGGTPLKLKLDFDLLGGVYVLYLLGGYFIAQGVLEKIKGKYLLLAGGGCFLLNTAAQYYLYANEFYKSNRLLWYSSACIFVMGLSLFEGIRRMAGMPGRRAVRLIEDAARCSFGIYLLHKPILVLTLKCLPVENWGEPAGIFVLLAAGLGISLLFLLPFVRRWKRAGRVLFLIKSKTPLQATGHQT</sequence>
<dbReference type="Proteomes" id="UP000307720">
    <property type="component" value="Unassembled WGS sequence"/>
</dbReference>
<keyword evidence="2" id="KW-1185">Reference proteome</keyword>
<proteinExistence type="predicted"/>
<evidence type="ECO:0000313" key="1">
    <source>
        <dbReference type="EMBL" id="TGY00631.1"/>
    </source>
</evidence>
<gene>
    <name evidence="1" type="ORF">E5357_00160</name>
</gene>
<organism evidence="1 2">
    <name type="scientific">Hominisplanchenecus murintestinalis</name>
    <dbReference type="NCBI Taxonomy" id="2941517"/>
    <lineage>
        <taxon>Bacteria</taxon>
        <taxon>Bacillati</taxon>
        <taxon>Bacillota</taxon>
        <taxon>Clostridia</taxon>
        <taxon>Lachnospirales</taxon>
        <taxon>Lachnospiraceae</taxon>
        <taxon>Hominisplanchenecus</taxon>
    </lineage>
</organism>
<comment type="caution">
    <text evidence="1">The sequence shown here is derived from an EMBL/GenBank/DDBJ whole genome shotgun (WGS) entry which is preliminary data.</text>
</comment>
<evidence type="ECO:0000313" key="2">
    <source>
        <dbReference type="Proteomes" id="UP000307720"/>
    </source>
</evidence>
<protein>
    <submittedName>
        <fullName evidence="1">Acyltransferase</fullName>
    </submittedName>
</protein>
<dbReference type="EMBL" id="SRZB01000001">
    <property type="protein sequence ID" value="TGY00631.1"/>
    <property type="molecule type" value="Genomic_DNA"/>
</dbReference>
<reference evidence="1" key="1">
    <citation type="submission" date="2019-04" db="EMBL/GenBank/DDBJ databases">
        <title>Microbes associate with the intestines of laboratory mice.</title>
        <authorList>
            <person name="Navarre W."/>
            <person name="Wong E."/>
            <person name="Huang K."/>
            <person name="Tropini C."/>
            <person name="Ng K."/>
            <person name="Yu B."/>
        </authorList>
    </citation>
    <scope>NUCLEOTIDE SEQUENCE</scope>
    <source>
        <strain evidence="1">NM72_1-8</strain>
    </source>
</reference>
<accession>A0AC61R3I5</accession>
<keyword evidence="1" id="KW-0012">Acyltransferase</keyword>
<name>A0AC61R3I5_9FIRM</name>
<keyword evidence="1" id="KW-0808">Transferase</keyword>